<dbReference type="Gene3D" id="2.30.40.10">
    <property type="entry name" value="Urease, subunit C, domain 1"/>
    <property type="match status" value="1"/>
</dbReference>
<evidence type="ECO:0000259" key="1">
    <source>
        <dbReference type="Pfam" id="PF01979"/>
    </source>
</evidence>
<dbReference type="InterPro" id="IPR006680">
    <property type="entry name" value="Amidohydro-rel"/>
</dbReference>
<dbReference type="InterPro" id="IPR051781">
    <property type="entry name" value="Metallo-dep_Hydrolase"/>
</dbReference>
<dbReference type="Proteomes" id="UP000594059">
    <property type="component" value="Chromosome"/>
</dbReference>
<dbReference type="InterPro" id="IPR011059">
    <property type="entry name" value="Metal-dep_hydrolase_composite"/>
</dbReference>
<protein>
    <submittedName>
        <fullName evidence="2">Amidohydrolase family protein</fullName>
    </submittedName>
</protein>
<dbReference type="GO" id="GO:0016810">
    <property type="term" value="F:hydrolase activity, acting on carbon-nitrogen (but not peptide) bonds"/>
    <property type="evidence" value="ECO:0007669"/>
    <property type="project" value="InterPro"/>
</dbReference>
<reference evidence="2 3" key="1">
    <citation type="submission" date="2020-10" db="EMBL/GenBank/DDBJ databases">
        <title>complete genome sequencing of Lysobacter sp. H21R20.</title>
        <authorList>
            <person name="Bae J.-W."/>
            <person name="Lee S.-Y."/>
        </authorList>
    </citation>
    <scope>NUCLEOTIDE SEQUENCE [LARGE SCALE GENOMIC DNA]</scope>
    <source>
        <strain evidence="2 3">H21R20</strain>
    </source>
</reference>
<proteinExistence type="predicted"/>
<dbReference type="PANTHER" id="PTHR43135:SF3">
    <property type="entry name" value="ALPHA-D-RIBOSE 1-METHYLPHOSPHONATE 5-TRIPHOSPHATE DIPHOSPHATASE"/>
    <property type="match status" value="1"/>
</dbReference>
<accession>A0A7S6UID6</accession>
<dbReference type="AlphaFoldDB" id="A0A7S6UID6"/>
<evidence type="ECO:0000313" key="3">
    <source>
        <dbReference type="Proteomes" id="UP000594059"/>
    </source>
</evidence>
<dbReference type="Gene3D" id="3.40.50.10910">
    <property type="entry name" value="Amidohydrolase"/>
    <property type="match status" value="1"/>
</dbReference>
<dbReference type="InterPro" id="IPR032466">
    <property type="entry name" value="Metal_Hydrolase"/>
</dbReference>
<dbReference type="SUPFAM" id="SSF49785">
    <property type="entry name" value="Galactose-binding domain-like"/>
    <property type="match status" value="1"/>
</dbReference>
<dbReference type="PANTHER" id="PTHR43135">
    <property type="entry name" value="ALPHA-D-RIBOSE 1-METHYLPHOSPHONATE 5-TRIPHOSPHATE DIPHOSPHATASE"/>
    <property type="match status" value="1"/>
</dbReference>
<keyword evidence="3" id="KW-1185">Reference proteome</keyword>
<dbReference type="Gene3D" id="3.30.110.90">
    <property type="entry name" value="Amidohydrolase"/>
    <property type="match status" value="1"/>
</dbReference>
<evidence type="ECO:0000313" key="2">
    <source>
        <dbReference type="EMBL" id="QOW20800.1"/>
    </source>
</evidence>
<dbReference type="SUPFAM" id="SSF51556">
    <property type="entry name" value="Metallo-dependent hydrolases"/>
    <property type="match status" value="1"/>
</dbReference>
<keyword evidence="2" id="KW-0378">Hydrolase</keyword>
<dbReference type="Pfam" id="PF01979">
    <property type="entry name" value="Amidohydro_1"/>
    <property type="match status" value="1"/>
</dbReference>
<dbReference type="SUPFAM" id="SSF51338">
    <property type="entry name" value="Composite domain of metallo-dependent hydrolases"/>
    <property type="match status" value="1"/>
</dbReference>
<organism evidence="2 3">
    <name type="scientific">Novilysobacter ciconiae</name>
    <dbReference type="NCBI Taxonomy" id="2781022"/>
    <lineage>
        <taxon>Bacteria</taxon>
        <taxon>Pseudomonadati</taxon>
        <taxon>Pseudomonadota</taxon>
        <taxon>Gammaproteobacteria</taxon>
        <taxon>Lysobacterales</taxon>
        <taxon>Lysobacteraceae</taxon>
        <taxon>Novilysobacter</taxon>
    </lineage>
</organism>
<dbReference type="InterPro" id="IPR008979">
    <property type="entry name" value="Galactose-bd-like_sf"/>
</dbReference>
<feature type="domain" description="Amidohydrolase-related" evidence="1">
    <location>
        <begin position="30"/>
        <end position="359"/>
    </location>
</feature>
<dbReference type="EMBL" id="CP063656">
    <property type="protein sequence ID" value="QOW20800.1"/>
    <property type="molecule type" value="Genomic_DNA"/>
</dbReference>
<name>A0A7S6UID6_9GAMM</name>
<dbReference type="Gene3D" id="1.20.58.520">
    <property type="entry name" value="Amidohydrolase"/>
    <property type="match status" value="1"/>
</dbReference>
<sequence>MLIRDQRIVDVGPDLKVPKRALVIDADGKTLMPGLFDLHTHWTPNSSPSSSAVLSGVYLAAGVTTVNDFHQAPESYAPRREWLGSMAAAPHVNFAARMSTPLGHGADWADTATTRWVNSPDAARLAVRELAPYKPDMIKVFTDGWRYGHMPDNTSMDPWTLTALVEEAHANGLKVATHTVTAERAGWAGEAKVDLIAHSIQDRVVDADTIARLKAGATFYAPTLAVYEPVKMGSSPPADPESPAFLSRQRNFRNAMENVRVLHDAGVPIALGTDAGMPGTPHGAATLRELELLVQAGLTPAEALQAGTATSAAAMGLQDDRGRIAKGQRADLLLVDGKPWENIQDIKKLSRVWLDGRLVLGPGVQLPASNARPYPQPGVVGPLVDDFERADERTALDTLRTDDNDGGNDRTWQLTRVVVRDGGGHALRTMARMSSKDRAYAAVVLPLSRGSVKPVDLRGYRGVRFDIRGEDGSHALMLKGLEGGRWKTAISVQPQWQQVSVDFRQLEYAPYRVVEGEDRPWRGDDATDLQFIVEGDGAKMPWFELDNVRFY</sequence>
<gene>
    <name evidence="2" type="ORF">INQ41_05820</name>
</gene>
<dbReference type="KEGG" id="lcic:INQ41_05820"/>